<dbReference type="EMBL" id="KC821618">
    <property type="protein sequence ID" value="AGO48406.1"/>
    <property type="molecule type" value="Genomic_DNA"/>
</dbReference>
<dbReference type="RefSeq" id="YP_008241984.1">
    <property type="nucleotide sequence ID" value="NC_021802.1"/>
</dbReference>
<name>R9ZZ66_9CAUD</name>
<sequence length="51" mass="5973">MNKTESIQDKIDKLNDGTITCERTYYMFPTIPGFAILKRFDDGWKKVNTID</sequence>
<dbReference type="Proteomes" id="UP000014711">
    <property type="component" value="Segment"/>
</dbReference>
<dbReference type="GeneID" id="16797035"/>
<evidence type="ECO:0000313" key="2">
    <source>
        <dbReference type="Proteomes" id="UP000014711"/>
    </source>
</evidence>
<organism evidence="1 2">
    <name type="scientific">Cellulophaga phage phi10:1</name>
    <dbReference type="NCBI Taxonomy" id="1327981"/>
    <lineage>
        <taxon>Viruses</taxon>
        <taxon>Duplodnaviria</taxon>
        <taxon>Heunggongvirae</taxon>
        <taxon>Uroviricota</taxon>
        <taxon>Caudoviricetes</taxon>
        <taxon>Assiduviridae</taxon>
        <taxon>Cebadecemvirus</taxon>
        <taxon>Cebadecemvirus phi10una</taxon>
    </lineage>
</organism>
<protein>
    <submittedName>
        <fullName evidence="1">Uncharacterized protein</fullName>
    </submittedName>
</protein>
<accession>R9ZZ66</accession>
<proteinExistence type="predicted"/>
<reference evidence="1 2" key="1">
    <citation type="journal article" date="2013" name="Proc. Natl. Acad. Sci. U.S.A.">
        <title>Twelve previously unknown phage genera are ubiquitous in global oceans.</title>
        <authorList>
            <person name="Holmfeldt K."/>
            <person name="Solonenko N."/>
            <person name="Shah M."/>
            <person name="Corrier K."/>
            <person name="Riemann L."/>
            <person name="Verberkmoes N.C."/>
            <person name="Sullivan M.B."/>
        </authorList>
    </citation>
    <scope>NUCLEOTIDE SEQUENCE [LARGE SCALE GENOMIC DNA]</scope>
    <source>
        <strain evidence="1">Phi10:1</strain>
    </source>
</reference>
<dbReference type="KEGG" id="vg:16797035"/>
<keyword evidence="2" id="KW-1185">Reference proteome</keyword>
<evidence type="ECO:0000313" key="1">
    <source>
        <dbReference type="EMBL" id="AGO48406.1"/>
    </source>
</evidence>
<reference evidence="2" key="2">
    <citation type="submission" date="2013-03" db="EMBL/GenBank/DDBJ databases">
        <title>The Cellulophaga phages: a novel, diverse, and globally ubiquitous model system.</title>
        <authorList>
            <person name="Holmfeldt K."/>
            <person name="Solonenko N."/>
            <person name="Shah M."/>
            <person name="Corrier K."/>
            <person name="Riemann L."/>
            <person name="VerBerkmoes N.C."/>
            <person name="Sullivan M.B."/>
        </authorList>
    </citation>
    <scope>NUCLEOTIDE SEQUENCE [LARGE SCALE GENOMIC DNA]</scope>
</reference>
<gene>
    <name evidence="1" type="ORF">Phi10:1_gp065</name>
</gene>